<keyword evidence="3" id="KW-0342">GTP-binding</keyword>
<dbReference type="Proteomes" id="UP000186817">
    <property type="component" value="Unassembled WGS sequence"/>
</dbReference>
<keyword evidence="7" id="KW-1185">Reference proteome</keyword>
<dbReference type="SUPFAM" id="SSF52540">
    <property type="entry name" value="P-loop containing nucleoside triphosphate hydrolases"/>
    <property type="match status" value="1"/>
</dbReference>
<feature type="compositionally biased region" description="Basic and acidic residues" evidence="5">
    <location>
        <begin position="247"/>
        <end position="262"/>
    </location>
</feature>
<name>A0A1Q9E4Z5_SYMMI</name>
<dbReference type="OrthoDB" id="437664at2759"/>
<sequence>MPVYEEKFISPLAVRFSQEQLRTRFCNGQALDEVTGLVQEVAGVGPYDVILKAPFPNIEVIRWAPGQKRTGTVGMAGMAIPAIPDERSHWFTTDNRRLYVLQKVAARLWPKKAGVQVDVLFAAPPRELFKKYDSSTAGLLASLGGNSAIWDWMKAVSPPDGYVNMAMEEAAHKQVLFDDASGSLEELVSVPQDTPKARPVKEQKAEGDRDADDATDAAATSSTSSGQQSQQSQSQPSPEPVLSPSTKSEKDSAHDENSRVTSEESEESEEEGWSEEWLSLAEHWRGVSRLLEGSWRGPKGETYTMEFCEPSDNVVCGHCVRCQSSKEKTFSVRYEYDSCLLFWGTGRKFCLDPEELRIVPTNARWYVAGKEEPEFAAQLQKQEWVLIGGEQPRDRSDGKRGKDKNLDKLQLPCWQQTAFQRSSESQCWWSWQCCWILAQAVGPGELEPVRQRALRPGMKRDYDHLFKLVLIGDSGTGKSCLLLRFADDAFTDSYITTIGVDFRFKTIPVEQKTVKLQIWDTAGQERFRTITSAYYRGADGIILVYDICDRESFSHVEDWLNEVSRYVNESTSKILLGNKCDMTAERQVSTEDAQKKADELGIPFIETSAKDATHVETAFSMMSAELIKKREKQGLTSNIVFVVVDFLMCSCRPSVDGECIRQNSEYHSKLGCRTC</sequence>
<dbReference type="InterPro" id="IPR027417">
    <property type="entry name" value="P-loop_NTPase"/>
</dbReference>
<feature type="compositionally biased region" description="Low complexity" evidence="5">
    <location>
        <begin position="216"/>
        <end position="235"/>
    </location>
</feature>
<dbReference type="FunFam" id="3.40.50.300:FF:001447">
    <property type="entry name" value="Ras-related protein Rab-1B"/>
    <property type="match status" value="1"/>
</dbReference>
<dbReference type="NCBIfam" id="TIGR00231">
    <property type="entry name" value="small_GTP"/>
    <property type="match status" value="1"/>
</dbReference>
<proteinExistence type="inferred from homology"/>
<feature type="region of interest" description="Disordered" evidence="5">
    <location>
        <begin position="188"/>
        <end position="274"/>
    </location>
</feature>
<feature type="compositionally biased region" description="Acidic residues" evidence="5">
    <location>
        <begin position="263"/>
        <end position="274"/>
    </location>
</feature>
<evidence type="ECO:0000256" key="1">
    <source>
        <dbReference type="ARBA" id="ARBA00006270"/>
    </source>
</evidence>
<dbReference type="InterPro" id="IPR057289">
    <property type="entry name" value="Rab1/Ypt1"/>
</dbReference>
<comment type="caution">
    <text evidence="6">The sequence shown here is derived from an EMBL/GenBank/DDBJ whole genome shotgun (WGS) entry which is preliminary data.</text>
</comment>
<keyword evidence="4" id="KW-0449">Lipoprotein</keyword>
<gene>
    <name evidence="6" type="ORF">AK812_SmicGene14667</name>
</gene>
<evidence type="ECO:0000256" key="2">
    <source>
        <dbReference type="ARBA" id="ARBA00022741"/>
    </source>
</evidence>
<protein>
    <submittedName>
        <fullName evidence="6">Ras-related protein ORAB-1</fullName>
    </submittedName>
</protein>
<dbReference type="PANTHER" id="PTHR47980">
    <property type="entry name" value="LD44762P"/>
    <property type="match status" value="1"/>
</dbReference>
<dbReference type="InterPro" id="IPR050305">
    <property type="entry name" value="Small_GTPase_Rab"/>
</dbReference>
<dbReference type="CDD" id="cd01869">
    <property type="entry name" value="Rab1_Ypt1"/>
    <property type="match status" value="1"/>
</dbReference>
<accession>A0A1Q9E4Z5</accession>
<dbReference type="InterPro" id="IPR001806">
    <property type="entry name" value="Small_GTPase"/>
</dbReference>
<evidence type="ECO:0000256" key="3">
    <source>
        <dbReference type="ARBA" id="ARBA00023134"/>
    </source>
</evidence>
<evidence type="ECO:0000313" key="7">
    <source>
        <dbReference type="Proteomes" id="UP000186817"/>
    </source>
</evidence>
<dbReference type="SMART" id="SM00173">
    <property type="entry name" value="RAS"/>
    <property type="match status" value="1"/>
</dbReference>
<dbReference type="PROSITE" id="PS51419">
    <property type="entry name" value="RAB"/>
    <property type="match status" value="1"/>
</dbReference>
<dbReference type="EMBL" id="LSRX01000263">
    <property type="protein sequence ID" value="OLQ02500.1"/>
    <property type="molecule type" value="Genomic_DNA"/>
</dbReference>
<dbReference type="PRINTS" id="PR00449">
    <property type="entry name" value="RASTRNSFRMNG"/>
</dbReference>
<dbReference type="GO" id="GO:0005525">
    <property type="term" value="F:GTP binding"/>
    <property type="evidence" value="ECO:0007669"/>
    <property type="project" value="UniProtKB-KW"/>
</dbReference>
<dbReference type="InterPro" id="IPR005225">
    <property type="entry name" value="Small_GTP-bd"/>
</dbReference>
<dbReference type="SMART" id="SM00174">
    <property type="entry name" value="RHO"/>
    <property type="match status" value="1"/>
</dbReference>
<dbReference type="PROSITE" id="PS51421">
    <property type="entry name" value="RAS"/>
    <property type="match status" value="1"/>
</dbReference>
<comment type="similarity">
    <text evidence="1">Belongs to the small GTPase superfamily. Rab family.</text>
</comment>
<dbReference type="PROSITE" id="PS51420">
    <property type="entry name" value="RHO"/>
    <property type="match status" value="1"/>
</dbReference>
<dbReference type="Pfam" id="PF00071">
    <property type="entry name" value="Ras"/>
    <property type="match status" value="1"/>
</dbReference>
<dbReference type="AlphaFoldDB" id="A0A1Q9E4Z5"/>
<organism evidence="6 7">
    <name type="scientific">Symbiodinium microadriaticum</name>
    <name type="common">Dinoflagellate</name>
    <name type="synonym">Zooxanthella microadriatica</name>
    <dbReference type="NCBI Taxonomy" id="2951"/>
    <lineage>
        <taxon>Eukaryota</taxon>
        <taxon>Sar</taxon>
        <taxon>Alveolata</taxon>
        <taxon>Dinophyceae</taxon>
        <taxon>Suessiales</taxon>
        <taxon>Symbiodiniaceae</taxon>
        <taxon>Symbiodinium</taxon>
    </lineage>
</organism>
<dbReference type="Gene3D" id="3.40.50.300">
    <property type="entry name" value="P-loop containing nucleotide triphosphate hydrolases"/>
    <property type="match status" value="1"/>
</dbReference>
<evidence type="ECO:0000256" key="5">
    <source>
        <dbReference type="SAM" id="MobiDB-lite"/>
    </source>
</evidence>
<reference evidence="6 7" key="1">
    <citation type="submission" date="2016-02" db="EMBL/GenBank/DDBJ databases">
        <title>Genome analysis of coral dinoflagellate symbionts highlights evolutionary adaptations to a symbiotic lifestyle.</title>
        <authorList>
            <person name="Aranda M."/>
            <person name="Li Y."/>
            <person name="Liew Y.J."/>
            <person name="Baumgarten S."/>
            <person name="Simakov O."/>
            <person name="Wilson M."/>
            <person name="Piel J."/>
            <person name="Ashoor H."/>
            <person name="Bougouffa S."/>
            <person name="Bajic V.B."/>
            <person name="Ryu T."/>
            <person name="Ravasi T."/>
            <person name="Bayer T."/>
            <person name="Micklem G."/>
            <person name="Kim H."/>
            <person name="Bhak J."/>
            <person name="Lajeunesse T.C."/>
            <person name="Voolstra C.R."/>
        </authorList>
    </citation>
    <scope>NUCLEOTIDE SEQUENCE [LARGE SCALE GENOMIC DNA]</scope>
    <source>
        <strain evidence="6 7">CCMP2467</strain>
    </source>
</reference>
<dbReference type="SMART" id="SM00176">
    <property type="entry name" value="RAN"/>
    <property type="match status" value="1"/>
</dbReference>
<evidence type="ECO:0000313" key="6">
    <source>
        <dbReference type="EMBL" id="OLQ02500.1"/>
    </source>
</evidence>
<keyword evidence="2" id="KW-0547">Nucleotide-binding</keyword>
<feature type="compositionally biased region" description="Basic and acidic residues" evidence="5">
    <location>
        <begin position="195"/>
        <end position="208"/>
    </location>
</feature>
<dbReference type="GO" id="GO:0003924">
    <property type="term" value="F:GTPase activity"/>
    <property type="evidence" value="ECO:0007669"/>
    <property type="project" value="InterPro"/>
</dbReference>
<evidence type="ECO:0000256" key="4">
    <source>
        <dbReference type="ARBA" id="ARBA00023288"/>
    </source>
</evidence>
<dbReference type="SMART" id="SM00175">
    <property type="entry name" value="RAB"/>
    <property type="match status" value="1"/>
</dbReference>